<reference evidence="1" key="1">
    <citation type="submission" date="2020-05" db="UniProtKB">
        <authorList>
            <consortium name="EnsemblMetazoa"/>
        </authorList>
    </citation>
    <scope>IDENTIFICATION</scope>
    <source>
        <strain evidence="1">FUMOZ</strain>
    </source>
</reference>
<organism evidence="1">
    <name type="scientific">Anopheles funestus</name>
    <name type="common">African malaria mosquito</name>
    <dbReference type="NCBI Taxonomy" id="62324"/>
    <lineage>
        <taxon>Eukaryota</taxon>
        <taxon>Metazoa</taxon>
        <taxon>Ecdysozoa</taxon>
        <taxon>Arthropoda</taxon>
        <taxon>Hexapoda</taxon>
        <taxon>Insecta</taxon>
        <taxon>Pterygota</taxon>
        <taxon>Neoptera</taxon>
        <taxon>Endopterygota</taxon>
        <taxon>Diptera</taxon>
        <taxon>Nematocera</taxon>
        <taxon>Culicoidea</taxon>
        <taxon>Culicidae</taxon>
        <taxon>Anophelinae</taxon>
        <taxon>Anopheles</taxon>
    </lineage>
</organism>
<dbReference type="PANTHER" id="PTHR47331">
    <property type="entry name" value="PHD-TYPE DOMAIN-CONTAINING PROTEIN"/>
    <property type="match status" value="1"/>
</dbReference>
<dbReference type="VEuPathDB" id="VectorBase:AFUN007264"/>
<dbReference type="Pfam" id="PF05380">
    <property type="entry name" value="Peptidase_A17"/>
    <property type="match status" value="1"/>
</dbReference>
<accession>A0A182RLZ2</accession>
<dbReference type="STRING" id="62324.A0A182RLZ2"/>
<evidence type="ECO:0000313" key="1">
    <source>
        <dbReference type="EnsemblMetazoa" id="AFUN007264-PA"/>
    </source>
</evidence>
<sequence length="331" mass="38298">FIMREEESMDEMLQKYFSTEDFGVKLTAKQVCSDDREGATIRETMKYEDGRYEIGLLWKSGKASFFIRNFISNSESLLRVIPAERRQCGESVVFFEEKDSVYDKILGVYWNVVSDCLGYNIKQQSLRTDILSSKKNPTKREVLSFVMSIYDPLGLLSHITIQGRILLRSIHRAMTDWDEKIPEDLGIKWCEWLNLVKEANRFEVPRCVLPMNPKSIELHTFVDASEEAFAACVYLRSFNGQKYTTHLLAAKARVSPLKNLSIPRLELQAAVLGVRLTHLVRQELRLTIDKVTYWSDSQTVLGWIVNRKRKYHQFVAHRVSEILETSAMPVA</sequence>
<dbReference type="VEuPathDB" id="VectorBase:AFUN2_012907"/>
<dbReference type="PANTHER" id="PTHR47331:SF6">
    <property type="entry name" value="DOUBLECORTIN DOMAIN-CONTAINING PROTEIN"/>
    <property type="match status" value="1"/>
</dbReference>
<dbReference type="EnsemblMetazoa" id="AFUN007264-RA">
    <property type="protein sequence ID" value="AFUN007264-PA"/>
    <property type="gene ID" value="AFUN007264"/>
</dbReference>
<proteinExistence type="predicted"/>
<protein>
    <submittedName>
        <fullName evidence="1">Uncharacterized protein</fullName>
    </submittedName>
</protein>
<dbReference type="InterPro" id="IPR008042">
    <property type="entry name" value="Retrotrans_Pao"/>
</dbReference>
<name>A0A182RLZ2_ANOFN</name>
<dbReference type="AlphaFoldDB" id="A0A182RLZ2"/>